<proteinExistence type="predicted"/>
<dbReference type="Proteomes" id="UP000266441">
    <property type="component" value="Unassembled WGS sequence"/>
</dbReference>
<protein>
    <recommendedName>
        <fullName evidence="3">DUF3575 domain-containing protein</fullName>
    </recommendedName>
</protein>
<evidence type="ECO:0008006" key="3">
    <source>
        <dbReference type="Google" id="ProtNLM"/>
    </source>
</evidence>
<keyword evidence="2" id="KW-1185">Reference proteome</keyword>
<accession>A0A399CZA3</accession>
<dbReference type="EMBL" id="QWET01000010">
    <property type="protein sequence ID" value="RIH64546.1"/>
    <property type="molecule type" value="Genomic_DNA"/>
</dbReference>
<reference evidence="1 2" key="1">
    <citation type="journal article" date="2015" name="Int. J. Syst. Evol. Microbiol.">
        <title>Mariniphaga sediminis sp. nov., isolated from coastal sediment.</title>
        <authorList>
            <person name="Wang F.Q."/>
            <person name="Shen Q.Y."/>
            <person name="Chen G.J."/>
            <person name="Du Z.J."/>
        </authorList>
    </citation>
    <scope>NUCLEOTIDE SEQUENCE [LARGE SCALE GENOMIC DNA]</scope>
    <source>
        <strain evidence="1 2">SY21</strain>
    </source>
</reference>
<organism evidence="1 2">
    <name type="scientific">Mariniphaga sediminis</name>
    <dbReference type="NCBI Taxonomy" id="1628158"/>
    <lineage>
        <taxon>Bacteria</taxon>
        <taxon>Pseudomonadati</taxon>
        <taxon>Bacteroidota</taxon>
        <taxon>Bacteroidia</taxon>
        <taxon>Marinilabiliales</taxon>
        <taxon>Prolixibacteraceae</taxon>
        <taxon>Mariniphaga</taxon>
    </lineage>
</organism>
<name>A0A399CZA3_9BACT</name>
<evidence type="ECO:0000313" key="2">
    <source>
        <dbReference type="Proteomes" id="UP000266441"/>
    </source>
</evidence>
<evidence type="ECO:0000313" key="1">
    <source>
        <dbReference type="EMBL" id="RIH64546.1"/>
    </source>
</evidence>
<comment type="caution">
    <text evidence="1">The sequence shown here is derived from an EMBL/GenBank/DDBJ whole genome shotgun (WGS) entry which is preliminary data.</text>
</comment>
<dbReference type="OrthoDB" id="1467833at2"/>
<sequence>MKPYLFHSSFNANIILFIGILLLLLCNQSEARITTATELSKVNLYADFGFHFAGQASINLERQIYSGEKTTWYGRGGVGTAGIIMANGGFGALGAITMLTGKGNKHFEINGGTFIGKDTEHDEIFVYPLIDFGYRYQKPEGGFIFKAKLGFLGIGIGLGYAF</sequence>
<dbReference type="AlphaFoldDB" id="A0A399CZA3"/>
<dbReference type="RefSeq" id="WP_119350704.1">
    <property type="nucleotide sequence ID" value="NZ_QWET01000010.1"/>
</dbReference>
<gene>
    <name evidence="1" type="ORF">D1164_14415</name>
</gene>